<dbReference type="InterPro" id="IPR050171">
    <property type="entry name" value="MFS_Transporters"/>
</dbReference>
<evidence type="ECO:0000256" key="6">
    <source>
        <dbReference type="ARBA" id="ARBA00023136"/>
    </source>
</evidence>
<organism evidence="10 11">
    <name type="scientific">Prymnesium parvum</name>
    <name type="common">Toxic golden alga</name>
    <dbReference type="NCBI Taxonomy" id="97485"/>
    <lineage>
        <taxon>Eukaryota</taxon>
        <taxon>Haptista</taxon>
        <taxon>Haptophyta</taxon>
        <taxon>Prymnesiophyceae</taxon>
        <taxon>Prymnesiales</taxon>
        <taxon>Prymnesiaceae</taxon>
        <taxon>Prymnesium</taxon>
    </lineage>
</organism>
<keyword evidence="2" id="KW-0813">Transport</keyword>
<evidence type="ECO:0000256" key="5">
    <source>
        <dbReference type="ARBA" id="ARBA00022989"/>
    </source>
</evidence>
<keyword evidence="5 7" id="KW-1133">Transmembrane helix</keyword>
<feature type="transmembrane region" description="Helical" evidence="7">
    <location>
        <begin position="413"/>
        <end position="433"/>
    </location>
</feature>
<reference evidence="10 11" key="1">
    <citation type="journal article" date="2024" name="Science">
        <title>Giant polyketide synthase enzymes in the biosynthesis of giant marine polyether toxins.</title>
        <authorList>
            <person name="Fallon T.R."/>
            <person name="Shende V.V."/>
            <person name="Wierzbicki I.H."/>
            <person name="Pendleton A.L."/>
            <person name="Watervoot N.F."/>
            <person name="Auber R.P."/>
            <person name="Gonzalez D.J."/>
            <person name="Wisecaver J.H."/>
            <person name="Moore B.S."/>
        </authorList>
    </citation>
    <scope>NUCLEOTIDE SEQUENCE [LARGE SCALE GENOMIC DNA]</scope>
    <source>
        <strain evidence="10 11">12B1</strain>
    </source>
</reference>
<feature type="transmembrane region" description="Helical" evidence="7">
    <location>
        <begin position="322"/>
        <end position="344"/>
    </location>
</feature>
<comment type="subcellular location">
    <subcellularLocation>
        <location evidence="1">Cell membrane</location>
        <topology evidence="1">Multi-pass membrane protein</topology>
    </subcellularLocation>
</comment>
<dbReference type="InterPro" id="IPR005828">
    <property type="entry name" value="MFS_sugar_transport-like"/>
</dbReference>
<dbReference type="GO" id="GO:0022857">
    <property type="term" value="F:transmembrane transporter activity"/>
    <property type="evidence" value="ECO:0007669"/>
    <property type="project" value="InterPro"/>
</dbReference>
<dbReference type="InterPro" id="IPR036259">
    <property type="entry name" value="MFS_trans_sf"/>
</dbReference>
<feature type="chain" id="PRO_5044194236" description="Major facilitator superfamily (MFS) profile domain-containing protein" evidence="8">
    <location>
        <begin position="25"/>
        <end position="462"/>
    </location>
</feature>
<sequence length="462" mass="47823">MAVWLLFPPLALLTPSLRPPALLAAPTRPAFPTLAHRVPRVPCARGGSVDARERGEGGKLPLRLDSTSKLQLAILAGSNFLVQMAIGMIMVVAPLFAQSIGLGAAGVALLVALPQLPKLVLNLPVGHLVDVVGRRPPLIIGAILDGIGQFLTASATSVAQIVPARLVVGVGTAVGSVTGPATLAYTMDVCGKFPEHSGLLLGALQATGFLALAVGPAIGGALADRSGPALPFVLFGVLQLLSAAVKCLLPETLPLAKRKDASLKGLRQVMDGLWASYRRLLVDRKQTGLLAVRCSFLAGLSLVLTIVPLHAAAAWSASAADVGALTSFAMLLCLIFSPIAGVLADRFGSEALIIGGSLVSAASVACMPCAKSKASYYFVRALWAAGEAYLITAYSTLALNITPEDQRGARNSLDNQVGDIALLFLVVLVGVIGGKSLNMAFWATSGFMLLCNVFFVSRLQAV</sequence>
<evidence type="ECO:0000256" key="4">
    <source>
        <dbReference type="ARBA" id="ARBA00022692"/>
    </source>
</evidence>
<evidence type="ECO:0000259" key="9">
    <source>
        <dbReference type="PROSITE" id="PS50850"/>
    </source>
</evidence>
<feature type="transmembrane region" description="Helical" evidence="7">
    <location>
        <begin position="70"/>
        <end position="93"/>
    </location>
</feature>
<dbReference type="AlphaFoldDB" id="A0AB34KCM4"/>
<protein>
    <recommendedName>
        <fullName evidence="9">Major facilitator superfamily (MFS) profile domain-containing protein</fullName>
    </recommendedName>
</protein>
<dbReference type="Pfam" id="PF00083">
    <property type="entry name" value="Sugar_tr"/>
    <property type="match status" value="1"/>
</dbReference>
<keyword evidence="6 7" id="KW-0472">Membrane</keyword>
<dbReference type="SUPFAM" id="SSF103473">
    <property type="entry name" value="MFS general substrate transporter"/>
    <property type="match status" value="1"/>
</dbReference>
<evidence type="ECO:0000256" key="1">
    <source>
        <dbReference type="ARBA" id="ARBA00004651"/>
    </source>
</evidence>
<feature type="transmembrane region" description="Helical" evidence="7">
    <location>
        <begin position="100"/>
        <end position="117"/>
    </location>
</feature>
<gene>
    <name evidence="10" type="ORF">AB1Y20_001655</name>
</gene>
<dbReference type="Gene3D" id="1.20.1250.20">
    <property type="entry name" value="MFS general substrate transporter like domains"/>
    <property type="match status" value="2"/>
</dbReference>
<dbReference type="InterPro" id="IPR020846">
    <property type="entry name" value="MFS_dom"/>
</dbReference>
<name>A0AB34KCM4_PRYPA</name>
<keyword evidence="11" id="KW-1185">Reference proteome</keyword>
<feature type="transmembrane region" description="Helical" evidence="7">
    <location>
        <begin position="166"/>
        <end position="187"/>
    </location>
</feature>
<keyword evidence="3" id="KW-1003">Cell membrane</keyword>
<dbReference type="PANTHER" id="PTHR23517">
    <property type="entry name" value="RESISTANCE PROTEIN MDTM, PUTATIVE-RELATED-RELATED"/>
    <property type="match status" value="1"/>
</dbReference>
<evidence type="ECO:0000256" key="3">
    <source>
        <dbReference type="ARBA" id="ARBA00022475"/>
    </source>
</evidence>
<dbReference type="PROSITE" id="PS50850">
    <property type="entry name" value="MFS"/>
    <property type="match status" value="1"/>
</dbReference>
<dbReference type="CDD" id="cd17325">
    <property type="entry name" value="MFS_MdtG_SLC18_like"/>
    <property type="match status" value="1"/>
</dbReference>
<dbReference type="Pfam" id="PF07690">
    <property type="entry name" value="MFS_1"/>
    <property type="match status" value="1"/>
</dbReference>
<feature type="transmembrane region" description="Helical" evidence="7">
    <location>
        <begin position="288"/>
        <end position="310"/>
    </location>
</feature>
<evidence type="ECO:0000256" key="7">
    <source>
        <dbReference type="SAM" id="Phobius"/>
    </source>
</evidence>
<dbReference type="EMBL" id="JBGBPQ010000001">
    <property type="protein sequence ID" value="KAL1530756.1"/>
    <property type="molecule type" value="Genomic_DNA"/>
</dbReference>
<feature type="transmembrane region" description="Helical" evidence="7">
    <location>
        <begin position="199"/>
        <end position="223"/>
    </location>
</feature>
<feature type="domain" description="Major facilitator superfamily (MFS) profile" evidence="9">
    <location>
        <begin position="71"/>
        <end position="462"/>
    </location>
</feature>
<feature type="transmembrane region" description="Helical" evidence="7">
    <location>
        <begin position="382"/>
        <end position="401"/>
    </location>
</feature>
<dbReference type="Proteomes" id="UP001515480">
    <property type="component" value="Unassembled WGS sequence"/>
</dbReference>
<evidence type="ECO:0000256" key="2">
    <source>
        <dbReference type="ARBA" id="ARBA00022448"/>
    </source>
</evidence>
<accession>A0AB34KCM4</accession>
<dbReference type="GO" id="GO:0005886">
    <property type="term" value="C:plasma membrane"/>
    <property type="evidence" value="ECO:0007669"/>
    <property type="project" value="UniProtKB-SubCell"/>
</dbReference>
<feature type="signal peptide" evidence="8">
    <location>
        <begin position="1"/>
        <end position="24"/>
    </location>
</feature>
<evidence type="ECO:0000313" key="11">
    <source>
        <dbReference type="Proteomes" id="UP001515480"/>
    </source>
</evidence>
<proteinExistence type="predicted"/>
<comment type="caution">
    <text evidence="10">The sequence shown here is derived from an EMBL/GenBank/DDBJ whole genome shotgun (WGS) entry which is preliminary data.</text>
</comment>
<evidence type="ECO:0000256" key="8">
    <source>
        <dbReference type="SAM" id="SignalP"/>
    </source>
</evidence>
<evidence type="ECO:0000313" key="10">
    <source>
        <dbReference type="EMBL" id="KAL1530756.1"/>
    </source>
</evidence>
<feature type="transmembrane region" description="Helical" evidence="7">
    <location>
        <begin position="351"/>
        <end position="370"/>
    </location>
</feature>
<keyword evidence="8" id="KW-0732">Signal</keyword>
<keyword evidence="4 7" id="KW-0812">Transmembrane</keyword>
<dbReference type="InterPro" id="IPR011701">
    <property type="entry name" value="MFS"/>
</dbReference>